<dbReference type="AlphaFoldDB" id="A0A1V1HZB1"/>
<dbReference type="KEGG" id="ril:CRIB_464"/>
<name>A0A1V1HZB1_9FIRM</name>
<evidence type="ECO:0000313" key="1">
    <source>
        <dbReference type="EMBL" id="CED93219.1"/>
    </source>
</evidence>
<sequence length="329" mass="39298">MKNDLIFIVQECICIDFLINAIMASNIYKHLNFFNNLKKENLKNIKVICHLYKLTYNDELLIKDTPSIKLDRNAQNNLNTLLEYSLNVLTRVDILKKLYSNSCYNKLFQGLYNSYFDLISYIHCFCPLSSNTSFDLKSEKTDILNLDSNNHLFTFFNILSSHNVDFSHKENKIELIRDICIEAIYIFFDYYLVENLITDEYYEVFFESNPENKFYQFFFKSNNSSFKVRIYDKSLIVFYIYQFNDDTLNISPPLNKIDSKIAVDMYLKEKFKGEFNNLFCDENYISSSYYGNDIESYKFKYNYNNRSIEKCLYISIDVNSRIIQEIYLI</sequence>
<organism evidence="1 2">
    <name type="scientific">Romboutsia ilealis</name>
    <dbReference type="NCBI Taxonomy" id="1115758"/>
    <lineage>
        <taxon>Bacteria</taxon>
        <taxon>Bacillati</taxon>
        <taxon>Bacillota</taxon>
        <taxon>Clostridia</taxon>
        <taxon>Peptostreptococcales</taxon>
        <taxon>Peptostreptococcaceae</taxon>
        <taxon>Romboutsia</taxon>
    </lineage>
</organism>
<proteinExistence type="predicted"/>
<gene>
    <name evidence="1" type="ORF">CRIB_464</name>
</gene>
<dbReference type="RefSeq" id="WP_180702956.1">
    <property type="nucleotide sequence ID" value="NZ_CAOWGD010000030.1"/>
</dbReference>
<protein>
    <submittedName>
        <fullName evidence="1">Uncharacterized protein</fullName>
    </submittedName>
</protein>
<evidence type="ECO:0000313" key="2">
    <source>
        <dbReference type="Proteomes" id="UP000245622"/>
    </source>
</evidence>
<keyword evidence="2" id="KW-1185">Reference proteome</keyword>
<accession>A0A1V1HZB1</accession>
<reference evidence="1 2" key="1">
    <citation type="submission" date="2014-04" db="EMBL/GenBank/DDBJ databases">
        <authorList>
            <person name="Hornung B.V."/>
        </authorList>
    </citation>
    <scope>NUCLEOTIDE SEQUENCE [LARGE SCALE GENOMIC DNA]</scope>
    <source>
        <strain evidence="1 2">CRIB</strain>
    </source>
</reference>
<dbReference type="GeneID" id="82204651"/>
<dbReference type="Proteomes" id="UP000245622">
    <property type="component" value="Chromosome 1"/>
</dbReference>
<dbReference type="EMBL" id="LN555523">
    <property type="protein sequence ID" value="CED93219.1"/>
    <property type="molecule type" value="Genomic_DNA"/>
</dbReference>